<evidence type="ECO:0000313" key="2">
    <source>
        <dbReference type="EMBL" id="AWI25585.1"/>
    </source>
</evidence>
<gene>
    <name evidence="2" type="ORF">HYN49_06565</name>
</gene>
<dbReference type="EMBL" id="CP029187">
    <property type="protein sequence ID" value="AWI25585.1"/>
    <property type="molecule type" value="Genomic_DNA"/>
</dbReference>
<dbReference type="KEGG" id="fpal:HYN49_06565"/>
<dbReference type="OrthoDB" id="267364at2"/>
<dbReference type="InterPro" id="IPR006640">
    <property type="entry name" value="SprT-like_domain"/>
</dbReference>
<accession>A0A2S1SGS9</accession>
<proteinExistence type="predicted"/>
<dbReference type="Proteomes" id="UP000244937">
    <property type="component" value="Chromosome"/>
</dbReference>
<evidence type="ECO:0000259" key="1">
    <source>
        <dbReference type="Pfam" id="PF10263"/>
    </source>
</evidence>
<reference evidence="2 3" key="1">
    <citation type="submission" date="2018-05" db="EMBL/GenBank/DDBJ databases">
        <title>Genome sequencing of Flavobacterium sp. HYN0049.</title>
        <authorList>
            <person name="Yi H."/>
            <person name="Baek C."/>
        </authorList>
    </citation>
    <scope>NUCLEOTIDE SEQUENCE [LARGE SCALE GENOMIC DNA]</scope>
    <source>
        <strain evidence="2 3">HYN0049</strain>
    </source>
</reference>
<dbReference type="Pfam" id="PF10263">
    <property type="entry name" value="SprT-like"/>
    <property type="match status" value="1"/>
</dbReference>
<organism evidence="2 3">
    <name type="scientific">Flavobacterium pallidum</name>
    <dbReference type="NCBI Taxonomy" id="2172098"/>
    <lineage>
        <taxon>Bacteria</taxon>
        <taxon>Pseudomonadati</taxon>
        <taxon>Bacteroidota</taxon>
        <taxon>Flavobacteriia</taxon>
        <taxon>Flavobacteriales</taxon>
        <taxon>Flavobacteriaceae</taxon>
        <taxon>Flavobacterium</taxon>
    </lineage>
</organism>
<dbReference type="RefSeq" id="WP_108903373.1">
    <property type="nucleotide sequence ID" value="NZ_CP029187.1"/>
</dbReference>
<sequence>MSDVLNKYLPEHAVSTVFDLIVANQVHLKIVNERKTRHGDYRKGPNGKHEITVNASLNKYKFLITLVHEISHLVAFEQFGRNIKPHGAEWKYTFQRLMVPFIRPEIFPGQVLPLLARHFKNPSASSDTDATLALALKQFDPQNDKNYVFEIPYGSIFRIHNGKIFKKIALRVKRYECLEINTGKTYLFNPNAEVELLPG</sequence>
<evidence type="ECO:0000313" key="3">
    <source>
        <dbReference type="Proteomes" id="UP000244937"/>
    </source>
</evidence>
<protein>
    <submittedName>
        <fullName evidence="2">SprT domain-containing protein</fullName>
    </submittedName>
</protein>
<keyword evidence="3" id="KW-1185">Reference proteome</keyword>
<dbReference type="GO" id="GO:0006950">
    <property type="term" value="P:response to stress"/>
    <property type="evidence" value="ECO:0007669"/>
    <property type="project" value="UniProtKB-ARBA"/>
</dbReference>
<dbReference type="AlphaFoldDB" id="A0A2S1SGS9"/>
<name>A0A2S1SGS9_9FLAO</name>
<feature type="domain" description="SprT-like" evidence="1">
    <location>
        <begin position="15"/>
        <end position="97"/>
    </location>
</feature>